<evidence type="ECO:0000313" key="13">
    <source>
        <dbReference type="Proteomes" id="UP000054248"/>
    </source>
</evidence>
<dbReference type="PANTHER" id="PTHR12753:SF0">
    <property type="entry name" value="ALPHA N-TERMINAL PROTEIN METHYLTRANSFERASE 1"/>
    <property type="match status" value="1"/>
</dbReference>
<gene>
    <name evidence="12" type="ORF">M407DRAFT_14783</name>
</gene>
<dbReference type="HOGENOM" id="CLU_055356_0_0_1"/>
<proteinExistence type="inferred from homology"/>
<evidence type="ECO:0000256" key="3">
    <source>
        <dbReference type="ARBA" id="ARBA00022679"/>
    </source>
</evidence>
<evidence type="ECO:0000256" key="9">
    <source>
        <dbReference type="ARBA" id="ARBA00047885"/>
    </source>
</evidence>
<evidence type="ECO:0000256" key="5">
    <source>
        <dbReference type="ARBA" id="ARBA00039112"/>
    </source>
</evidence>
<dbReference type="OrthoDB" id="1298661at2759"/>
<dbReference type="EMBL" id="KN822998">
    <property type="protein sequence ID" value="KIO28160.1"/>
    <property type="molecule type" value="Genomic_DNA"/>
</dbReference>
<organism evidence="12 13">
    <name type="scientific">Tulasnella calospora MUT 4182</name>
    <dbReference type="NCBI Taxonomy" id="1051891"/>
    <lineage>
        <taxon>Eukaryota</taxon>
        <taxon>Fungi</taxon>
        <taxon>Dikarya</taxon>
        <taxon>Basidiomycota</taxon>
        <taxon>Agaricomycotina</taxon>
        <taxon>Agaricomycetes</taxon>
        <taxon>Cantharellales</taxon>
        <taxon>Tulasnellaceae</taxon>
        <taxon>Tulasnella</taxon>
    </lineage>
</organism>
<evidence type="ECO:0000256" key="6">
    <source>
        <dbReference type="ARBA" id="ARBA00039449"/>
    </source>
</evidence>
<evidence type="ECO:0000256" key="8">
    <source>
        <dbReference type="ARBA" id="ARBA00047306"/>
    </source>
</evidence>
<evidence type="ECO:0000256" key="4">
    <source>
        <dbReference type="ARBA" id="ARBA00022691"/>
    </source>
</evidence>
<dbReference type="STRING" id="1051891.A0A0C3QC11"/>
<dbReference type="GO" id="GO:0071885">
    <property type="term" value="F:N-terminal protein N-methyltransferase activity"/>
    <property type="evidence" value="ECO:0007669"/>
    <property type="project" value="UniProtKB-EC"/>
</dbReference>
<dbReference type="PIRSF" id="PIRSF016958">
    <property type="entry name" value="DUF858_MeTrfase_lik"/>
    <property type="match status" value="1"/>
</dbReference>
<dbReference type="CDD" id="cd02440">
    <property type="entry name" value="AdoMet_MTases"/>
    <property type="match status" value="1"/>
</dbReference>
<dbReference type="GO" id="GO:0005737">
    <property type="term" value="C:cytoplasm"/>
    <property type="evidence" value="ECO:0007669"/>
    <property type="project" value="TreeGrafter"/>
</dbReference>
<keyword evidence="4 11" id="KW-0949">S-adenosyl-L-methionine</keyword>
<dbReference type="EC" id="2.1.1.244" evidence="5"/>
<dbReference type="SUPFAM" id="SSF53335">
    <property type="entry name" value="S-adenosyl-L-methionine-dependent methyltransferases"/>
    <property type="match status" value="1"/>
</dbReference>
<keyword evidence="2" id="KW-0489">Methyltransferase</keyword>
<name>A0A0C3QC11_9AGAM</name>
<dbReference type="InterPro" id="IPR008576">
    <property type="entry name" value="MeTrfase_NTM1"/>
</dbReference>
<protein>
    <recommendedName>
        <fullName evidence="6">Alpha N-terminal protein methyltransferase 1</fullName>
        <ecNumber evidence="5">2.1.1.244</ecNumber>
    </recommendedName>
    <alternativeName>
        <fullName evidence="7">X-Pro-Lys N-terminal protein methyltransferase 1</fullName>
    </alternativeName>
</protein>
<dbReference type="GO" id="GO:0032259">
    <property type="term" value="P:methylation"/>
    <property type="evidence" value="ECO:0007669"/>
    <property type="project" value="UniProtKB-KW"/>
</dbReference>
<keyword evidence="13" id="KW-1185">Reference proteome</keyword>
<keyword evidence="3" id="KW-0808">Transferase</keyword>
<feature type="binding site" evidence="11">
    <location>
        <begin position="142"/>
        <end position="143"/>
    </location>
    <ligand>
        <name>S-adenosyl-L-methionine</name>
        <dbReference type="ChEBI" id="CHEBI:59789"/>
    </ligand>
</feature>
<accession>A0A0C3QC11</accession>
<dbReference type="PANTHER" id="PTHR12753">
    <property type="entry name" value="AD-003 - RELATED"/>
    <property type="match status" value="1"/>
</dbReference>
<reference evidence="13" key="2">
    <citation type="submission" date="2015-01" db="EMBL/GenBank/DDBJ databases">
        <title>Evolutionary Origins and Diversification of the Mycorrhizal Mutualists.</title>
        <authorList>
            <consortium name="DOE Joint Genome Institute"/>
            <consortium name="Mycorrhizal Genomics Consortium"/>
            <person name="Kohler A."/>
            <person name="Kuo A."/>
            <person name="Nagy L.G."/>
            <person name="Floudas D."/>
            <person name="Copeland A."/>
            <person name="Barry K.W."/>
            <person name="Cichocki N."/>
            <person name="Veneault-Fourrey C."/>
            <person name="LaButti K."/>
            <person name="Lindquist E.A."/>
            <person name="Lipzen A."/>
            <person name="Lundell T."/>
            <person name="Morin E."/>
            <person name="Murat C."/>
            <person name="Riley R."/>
            <person name="Ohm R."/>
            <person name="Sun H."/>
            <person name="Tunlid A."/>
            <person name="Henrissat B."/>
            <person name="Grigoriev I.V."/>
            <person name="Hibbett D.S."/>
            <person name="Martin F."/>
        </authorList>
    </citation>
    <scope>NUCLEOTIDE SEQUENCE [LARGE SCALE GENOMIC DNA]</scope>
    <source>
        <strain evidence="13">MUT 4182</strain>
    </source>
</reference>
<evidence type="ECO:0000256" key="7">
    <source>
        <dbReference type="ARBA" id="ARBA00043129"/>
    </source>
</evidence>
<comment type="catalytic activity">
    <reaction evidence="8">
        <text>N-terminal L-seryl-L-prolyl-L-lysyl-[protein] + 3 S-adenosyl-L-methionine = N-terminal N,N,N-trimethyl-L-seryl-L-prolyl-L-lysyl-[protein] + 3 S-adenosyl-L-homocysteine + 3 H(+)</text>
        <dbReference type="Rhea" id="RHEA:54724"/>
        <dbReference type="Rhea" id="RHEA-COMP:13789"/>
        <dbReference type="Rhea" id="RHEA-COMP:13973"/>
        <dbReference type="ChEBI" id="CHEBI:15378"/>
        <dbReference type="ChEBI" id="CHEBI:57856"/>
        <dbReference type="ChEBI" id="CHEBI:59789"/>
        <dbReference type="ChEBI" id="CHEBI:138061"/>
        <dbReference type="ChEBI" id="CHEBI:138317"/>
        <dbReference type="EC" id="2.1.1.244"/>
    </reaction>
</comment>
<feature type="binding site" evidence="11">
    <location>
        <position position="87"/>
    </location>
    <ligand>
        <name>S-adenosyl-L-methionine</name>
        <dbReference type="ChEBI" id="CHEBI:59789"/>
    </ligand>
</feature>
<evidence type="ECO:0000256" key="10">
    <source>
        <dbReference type="ARBA" id="ARBA00048167"/>
    </source>
</evidence>
<sequence length="285" mass="31793">MSSLDEEEPNLEKGLQYWENTPATLNGVLGGFGTGTLPRVDPLGSRQFAQSLLPYTVRVKSVLRPLAADDDDGSQSPLRRIRALDVGAGIGRVTANVLLHLVDDVVMVEPIPKFVEQAVNAAEKWKGISSKEKSVTFLTGPLQHFDPRKTVKDNGEEFKPRRMGWALPPTEEDESGYDIVWCQWALGHLSDADLVTFFKQARESLRRSPTGRAQEDGLVVVKENVCRDSHEGEPAVVFDYDDSSVTRSNLKWLQIFKEAGLTLIRDKVQEGLPDGLFEVRMYALR</sequence>
<evidence type="ECO:0000256" key="2">
    <source>
        <dbReference type="ARBA" id="ARBA00022603"/>
    </source>
</evidence>
<evidence type="ECO:0000256" key="11">
    <source>
        <dbReference type="PIRSR" id="PIRSR016958-1"/>
    </source>
</evidence>
<reference evidence="12 13" key="1">
    <citation type="submission" date="2014-04" db="EMBL/GenBank/DDBJ databases">
        <authorList>
            <consortium name="DOE Joint Genome Institute"/>
            <person name="Kuo A."/>
            <person name="Girlanda M."/>
            <person name="Perotto S."/>
            <person name="Kohler A."/>
            <person name="Nagy L.G."/>
            <person name="Floudas D."/>
            <person name="Copeland A."/>
            <person name="Barry K.W."/>
            <person name="Cichocki N."/>
            <person name="Veneault-Fourrey C."/>
            <person name="LaButti K."/>
            <person name="Lindquist E.A."/>
            <person name="Lipzen A."/>
            <person name="Lundell T."/>
            <person name="Morin E."/>
            <person name="Murat C."/>
            <person name="Sun H."/>
            <person name="Tunlid A."/>
            <person name="Henrissat B."/>
            <person name="Grigoriev I.V."/>
            <person name="Hibbett D.S."/>
            <person name="Martin F."/>
            <person name="Nordberg H.P."/>
            <person name="Cantor M.N."/>
            <person name="Hua S.X."/>
        </authorList>
    </citation>
    <scope>NUCLEOTIDE SEQUENCE [LARGE SCALE GENOMIC DNA]</scope>
    <source>
        <strain evidence="12 13">MUT 4182</strain>
    </source>
</reference>
<comment type="catalytic activity">
    <reaction evidence="10">
        <text>N-terminal L-alanyl-L-prolyl-L-lysyl-[protein] + 3 S-adenosyl-L-methionine = N-terminal N,N,N-trimethyl-L-alanyl-L-prolyl-L-lysyl-[protein] + 3 S-adenosyl-L-homocysteine + 3 H(+)</text>
        <dbReference type="Rhea" id="RHEA:54712"/>
        <dbReference type="Rhea" id="RHEA-COMP:13785"/>
        <dbReference type="Rhea" id="RHEA-COMP:13971"/>
        <dbReference type="ChEBI" id="CHEBI:15378"/>
        <dbReference type="ChEBI" id="CHEBI:57856"/>
        <dbReference type="ChEBI" id="CHEBI:59789"/>
        <dbReference type="ChEBI" id="CHEBI:138057"/>
        <dbReference type="ChEBI" id="CHEBI:138315"/>
        <dbReference type="EC" id="2.1.1.244"/>
    </reaction>
</comment>
<feature type="binding site" evidence="11">
    <location>
        <position position="92"/>
    </location>
    <ligand>
        <name>S-adenosyl-L-methionine</name>
        <dbReference type="ChEBI" id="CHEBI:59789"/>
    </ligand>
</feature>
<dbReference type="Pfam" id="PF05891">
    <property type="entry name" value="Methyltransf_PK"/>
    <property type="match status" value="1"/>
</dbReference>
<dbReference type="Gene3D" id="3.40.50.150">
    <property type="entry name" value="Vaccinia Virus protein VP39"/>
    <property type="match status" value="1"/>
</dbReference>
<comment type="similarity">
    <text evidence="1">Belongs to the methyltransferase superfamily. NTM1 family.</text>
</comment>
<comment type="catalytic activity">
    <reaction evidence="9">
        <text>N-terminal L-prolyl-L-prolyl-L-lysyl-[protein] + 2 S-adenosyl-L-methionine = N-terminal N,N-dimethyl-L-prolyl-L-prolyl-L-lysyl-[protein] + 2 S-adenosyl-L-homocysteine + 2 H(+)</text>
        <dbReference type="Rhea" id="RHEA:54736"/>
        <dbReference type="Rhea" id="RHEA-COMP:13787"/>
        <dbReference type="Rhea" id="RHEA-COMP:13974"/>
        <dbReference type="ChEBI" id="CHEBI:15378"/>
        <dbReference type="ChEBI" id="CHEBI:57856"/>
        <dbReference type="ChEBI" id="CHEBI:59789"/>
        <dbReference type="ChEBI" id="CHEBI:138059"/>
        <dbReference type="ChEBI" id="CHEBI:138318"/>
        <dbReference type="EC" id="2.1.1.244"/>
    </reaction>
</comment>
<feature type="binding site" evidence="11">
    <location>
        <position position="183"/>
    </location>
    <ligand>
        <name>S-adenosyl-L-methionine</name>
        <dbReference type="ChEBI" id="CHEBI:59789"/>
    </ligand>
</feature>
<evidence type="ECO:0000256" key="1">
    <source>
        <dbReference type="ARBA" id="ARBA00009059"/>
    </source>
</evidence>
<dbReference type="AlphaFoldDB" id="A0A0C3QC11"/>
<dbReference type="InterPro" id="IPR029063">
    <property type="entry name" value="SAM-dependent_MTases_sf"/>
</dbReference>
<evidence type="ECO:0000313" key="12">
    <source>
        <dbReference type="EMBL" id="KIO28160.1"/>
    </source>
</evidence>
<dbReference type="Proteomes" id="UP000054248">
    <property type="component" value="Unassembled WGS sequence"/>
</dbReference>